<keyword evidence="7" id="KW-0378">Hydrolase</keyword>
<dbReference type="InParanoid" id="A0A317XPY4"/>
<dbReference type="Pfam" id="PF00271">
    <property type="entry name" value="Helicase_C"/>
    <property type="match status" value="1"/>
</dbReference>
<dbReference type="GO" id="GO:0003676">
    <property type="term" value="F:nucleic acid binding"/>
    <property type="evidence" value="ECO:0007669"/>
    <property type="project" value="InterPro"/>
</dbReference>
<dbReference type="SMART" id="SM00490">
    <property type="entry name" value="HELICc"/>
    <property type="match status" value="1"/>
</dbReference>
<dbReference type="SUPFAM" id="SSF158702">
    <property type="entry name" value="Sec63 N-terminal domain-like"/>
    <property type="match status" value="1"/>
</dbReference>
<feature type="region of interest" description="Disordered" evidence="4">
    <location>
        <begin position="1289"/>
        <end position="1328"/>
    </location>
</feature>
<comment type="similarity">
    <text evidence="1">Belongs to the helicase family. SKI2 subfamily.</text>
</comment>
<reference evidence="7 8" key="1">
    <citation type="journal article" date="2018" name="Mol. Biol. Evol.">
        <title>Broad Genomic Sampling Reveals a Smut Pathogenic Ancestry of the Fungal Clade Ustilaginomycotina.</title>
        <authorList>
            <person name="Kijpornyongpan T."/>
            <person name="Mondo S.J."/>
            <person name="Barry K."/>
            <person name="Sandor L."/>
            <person name="Lee J."/>
            <person name="Lipzen A."/>
            <person name="Pangilinan J."/>
            <person name="LaButti K."/>
            <person name="Hainaut M."/>
            <person name="Henrissat B."/>
            <person name="Grigoriev I.V."/>
            <person name="Spatafora J.W."/>
            <person name="Aime M.C."/>
        </authorList>
    </citation>
    <scope>NUCLEOTIDE SEQUENCE [LARGE SCALE GENOMIC DNA]</scope>
    <source>
        <strain evidence="7 8">MCA 3645</strain>
    </source>
</reference>
<evidence type="ECO:0000313" key="8">
    <source>
        <dbReference type="Proteomes" id="UP000246740"/>
    </source>
</evidence>
<dbReference type="PROSITE" id="PS51192">
    <property type="entry name" value="HELICASE_ATP_BIND_1"/>
    <property type="match status" value="1"/>
</dbReference>
<dbReference type="GO" id="GO:0043138">
    <property type="term" value="F:3'-5' DNA helicase activity"/>
    <property type="evidence" value="ECO:0007669"/>
    <property type="project" value="UniProtKB-EC"/>
</dbReference>
<evidence type="ECO:0000313" key="7">
    <source>
        <dbReference type="EMBL" id="PWZ00327.1"/>
    </source>
</evidence>
<dbReference type="InterPro" id="IPR036388">
    <property type="entry name" value="WH-like_DNA-bd_sf"/>
</dbReference>
<evidence type="ECO:0000256" key="4">
    <source>
        <dbReference type="SAM" id="MobiDB-lite"/>
    </source>
</evidence>
<feature type="region of interest" description="Disordered" evidence="4">
    <location>
        <begin position="1218"/>
        <end position="1254"/>
    </location>
</feature>
<dbReference type="PROSITE" id="PS51194">
    <property type="entry name" value="HELICASE_CTER"/>
    <property type="match status" value="1"/>
</dbReference>
<dbReference type="EMBL" id="KZ819193">
    <property type="protein sequence ID" value="PWZ00327.1"/>
    <property type="molecule type" value="Genomic_DNA"/>
</dbReference>
<dbReference type="Pfam" id="PF02889">
    <property type="entry name" value="Sec63"/>
    <property type="match status" value="1"/>
</dbReference>
<name>A0A317XPY4_9BASI</name>
<keyword evidence="3" id="KW-0067">ATP-binding</keyword>
<organism evidence="7 8">
    <name type="scientific">Testicularia cyperi</name>
    <dbReference type="NCBI Taxonomy" id="1882483"/>
    <lineage>
        <taxon>Eukaryota</taxon>
        <taxon>Fungi</taxon>
        <taxon>Dikarya</taxon>
        <taxon>Basidiomycota</taxon>
        <taxon>Ustilaginomycotina</taxon>
        <taxon>Ustilaginomycetes</taxon>
        <taxon>Ustilaginales</taxon>
        <taxon>Anthracoideaceae</taxon>
        <taxon>Testicularia</taxon>
    </lineage>
</organism>
<dbReference type="InterPro" id="IPR001650">
    <property type="entry name" value="Helicase_C-like"/>
</dbReference>
<dbReference type="OrthoDB" id="5575at2759"/>
<dbReference type="PANTHER" id="PTHR47835">
    <property type="entry name" value="HFM1, ATP DEPENDENT DNA HELICASE HOMOLOG"/>
    <property type="match status" value="1"/>
</dbReference>
<dbReference type="InterPro" id="IPR011545">
    <property type="entry name" value="DEAD/DEAH_box_helicase_dom"/>
</dbReference>
<feature type="domain" description="Helicase ATP-binding" evidence="5">
    <location>
        <begin position="233"/>
        <end position="406"/>
    </location>
</feature>
<dbReference type="GO" id="GO:0051321">
    <property type="term" value="P:meiotic cell cycle"/>
    <property type="evidence" value="ECO:0007669"/>
    <property type="project" value="UniProtKB-KW"/>
</dbReference>
<evidence type="ECO:0000259" key="6">
    <source>
        <dbReference type="PROSITE" id="PS51194"/>
    </source>
</evidence>
<dbReference type="SMART" id="SM00487">
    <property type="entry name" value="DEXDc"/>
    <property type="match status" value="1"/>
</dbReference>
<dbReference type="InterPro" id="IPR052247">
    <property type="entry name" value="Meiotic_Crossover_Helicase"/>
</dbReference>
<dbReference type="GO" id="GO:0016787">
    <property type="term" value="F:hydrolase activity"/>
    <property type="evidence" value="ECO:0007669"/>
    <property type="project" value="UniProtKB-KW"/>
</dbReference>
<dbReference type="Pfam" id="PF00270">
    <property type="entry name" value="DEAD"/>
    <property type="match status" value="1"/>
</dbReference>
<dbReference type="InterPro" id="IPR004179">
    <property type="entry name" value="Sec63-dom"/>
</dbReference>
<dbReference type="CDD" id="cd18795">
    <property type="entry name" value="SF2_C_Ski2"/>
    <property type="match status" value="1"/>
</dbReference>
<dbReference type="Gene3D" id="1.10.3380.10">
    <property type="entry name" value="Sec63 N-terminal domain-like domain"/>
    <property type="match status" value="1"/>
</dbReference>
<proteinExistence type="inferred from homology"/>
<dbReference type="SMART" id="SM00973">
    <property type="entry name" value="Sec63"/>
    <property type="match status" value="1"/>
</dbReference>
<sequence>MIRGKTLQVLIPYSLASPEGIQRSAPFRHIATQSSWIARIRMAFNRPNSTAMLSEDFSFDSLARQYGLVPIKDAGSDLNAIVQVNSEISGQLRPQLAFPEEPNHDLLSSSNAIEPQTPFASYEKDLSVMFDDGHRMTAALFDFDRAQQQGLVETSNDLQELSTADHLRQDFSTAELDGLLTTSNLSTSTVDTSLAEARLPIDSTNSCSLSSMTPNMSSVCAAAPLVVEPEPGHRVTLVPVSSLLSAPTGSGKTVLFELALLRMLQHEPESAKAVYLAPTKALCAEKTRDWTRRFGSLSVGVIELTGDSVYGLHMARKSRIIVTTPEKWDSLTRRWDEQQLVLSNIRLLLVDEVHILNEPVRGARLEVVVTRTKLHGQRVRFVAVSATVPNLDDVASWIGRATRGKTAAVTDSSEEGRAKTFQFGEAYRPCPLDKFVYGFPKAKDEFAFQSYLNHKLHDLIAGHAAGRPCLVFVATRRATVQAATVLVDAFKKSREDDSTRGSSICKSTHQYDRQTRESVQASLEFDDANLQSLANHGVAFHHAGLSLSDRRKVEQAFLAERLSVLCCTTTLATGVNLPAYCVVVRGTKQFDGQWTEMADLDLIQMMGRAGRPQFDRRGVAVVMCEDTVQQRYRDLVGGTRDMESGLAASLVEHVNAEIGLRGRSTSAEMERWIRESFLWTRIQRNPTHYLSRDEGIGLDSNEAILEHLCSGTIRVLRDTGLIEGKTSKVDPCGAAQGEFLLPTAYGDIMSRFFLRHSTMLALMRLELGAGTRAILEAISEAEEFAALRIRQGEKAYLQALRSHSEIRFVPRQLLTGRDKVFLLIQATLSAVNVSHLLKSNGSGGAGGEVGQGPFSDVRMIFAHAPRIVKAVMDVAIFRRDGHACKAALDLARSISARAWDGSPAMLRQIEQVGERSIKALAAAGLSTWESLAGSSASRIEMILNRNPPFGRNVIKAAKSVPRIGLEVLQKATRARLRPDFDTTRSRHTASSDTESVGGVAWIPDSAVEIVFDVKVTVENRSTCMMKSKTSKLPLSVCILTLTDEHEYIDFRRMPLWRLEEGRTFTLRVRLDSIRTHVLVYAACDEIAGTMVVADLLPADMSGEDHRTKLVRARASDMGRMGSSQCRAHEQSANNDILADEVLLDREPSHKSLKRCKHKCKKACRHPCCQKTRPVETADDEPRLLDDHTAFRQSTLSGYTTQTFNSGSGLFDEPAIQRSASNDVKEPATMPVISPPSTRGAEDAGPNGSWQENGRGSLLAQIDRLTGLDESESEDMPLLQRAKRPFAAVADTQSDDMSIGASSALRGARSRQRPRTMPPDPATESDRAAETGLVSELETRDDTALTNALASQSITNLAECGDEHRFANRHLVSIDRPLQRRFLQALDQPAWLYDEAHEQR</sequence>
<dbReference type="Proteomes" id="UP000246740">
    <property type="component" value="Unassembled WGS sequence"/>
</dbReference>
<dbReference type="STRING" id="1882483.A0A317XPY4"/>
<gene>
    <name evidence="7" type="ORF">BCV70DRAFT_231934</name>
</gene>
<keyword evidence="8" id="KW-1185">Reference proteome</keyword>
<dbReference type="Gene3D" id="3.40.50.300">
    <property type="entry name" value="P-loop containing nucleotide triphosphate hydrolases"/>
    <property type="match status" value="2"/>
</dbReference>
<dbReference type="InterPro" id="IPR027417">
    <property type="entry name" value="P-loop_NTPase"/>
</dbReference>
<dbReference type="PANTHER" id="PTHR47835:SF3">
    <property type="entry name" value="HELICASE FOR MEIOSIS 1"/>
    <property type="match status" value="1"/>
</dbReference>
<accession>A0A317XPY4</accession>
<feature type="domain" description="Helicase C-terminal" evidence="6">
    <location>
        <begin position="485"/>
        <end position="658"/>
    </location>
</feature>
<dbReference type="InterPro" id="IPR014001">
    <property type="entry name" value="Helicase_ATP-bd"/>
</dbReference>
<evidence type="ECO:0000256" key="3">
    <source>
        <dbReference type="ARBA" id="ARBA00022840"/>
    </source>
</evidence>
<dbReference type="GO" id="GO:0005524">
    <property type="term" value="F:ATP binding"/>
    <property type="evidence" value="ECO:0007669"/>
    <property type="project" value="UniProtKB-KW"/>
</dbReference>
<dbReference type="Gene3D" id="1.10.10.10">
    <property type="entry name" value="Winged helix-like DNA-binding domain superfamily/Winged helix DNA-binding domain"/>
    <property type="match status" value="1"/>
</dbReference>
<evidence type="ECO:0000259" key="5">
    <source>
        <dbReference type="PROSITE" id="PS51192"/>
    </source>
</evidence>
<evidence type="ECO:0000256" key="2">
    <source>
        <dbReference type="ARBA" id="ARBA00022741"/>
    </source>
</evidence>
<evidence type="ECO:0000256" key="1">
    <source>
        <dbReference type="ARBA" id="ARBA00010140"/>
    </source>
</evidence>
<dbReference type="SUPFAM" id="SSF52540">
    <property type="entry name" value="P-loop containing nucleoside triphosphate hydrolases"/>
    <property type="match status" value="1"/>
</dbReference>
<keyword evidence="2" id="KW-0547">Nucleotide-binding</keyword>
<protein>
    <submittedName>
        <fullName evidence="7">P-loop containing nucleoside triphosphate hydrolase protein</fullName>
    </submittedName>
</protein>